<dbReference type="Pfam" id="PF12796">
    <property type="entry name" value="Ank_2"/>
    <property type="match status" value="1"/>
</dbReference>
<dbReference type="InterPro" id="IPR050776">
    <property type="entry name" value="Ank_Repeat/CDKN_Inhibitor"/>
</dbReference>
<keyword evidence="2 3" id="KW-0040">ANK repeat</keyword>
<accession>A0A9P4P1E9</accession>
<keyword evidence="5" id="KW-1185">Reference proteome</keyword>
<dbReference type="SUPFAM" id="SSF48403">
    <property type="entry name" value="Ankyrin repeat"/>
    <property type="match status" value="1"/>
</dbReference>
<dbReference type="PROSITE" id="PS50297">
    <property type="entry name" value="ANK_REP_REGION"/>
    <property type="match status" value="2"/>
</dbReference>
<dbReference type="GO" id="GO:0005634">
    <property type="term" value="C:nucleus"/>
    <property type="evidence" value="ECO:0007669"/>
    <property type="project" value="TreeGrafter"/>
</dbReference>
<evidence type="ECO:0000313" key="4">
    <source>
        <dbReference type="EMBL" id="KAF2435163.1"/>
    </source>
</evidence>
<reference evidence="4" key="1">
    <citation type="journal article" date="2020" name="Stud. Mycol.">
        <title>101 Dothideomycetes genomes: a test case for predicting lifestyles and emergence of pathogens.</title>
        <authorList>
            <person name="Haridas S."/>
            <person name="Albert R."/>
            <person name="Binder M."/>
            <person name="Bloem J."/>
            <person name="Labutti K."/>
            <person name="Salamov A."/>
            <person name="Andreopoulos B."/>
            <person name="Baker S."/>
            <person name="Barry K."/>
            <person name="Bills G."/>
            <person name="Bluhm B."/>
            <person name="Cannon C."/>
            <person name="Castanera R."/>
            <person name="Culley D."/>
            <person name="Daum C."/>
            <person name="Ezra D."/>
            <person name="Gonzalez J."/>
            <person name="Henrissat B."/>
            <person name="Kuo A."/>
            <person name="Liang C."/>
            <person name="Lipzen A."/>
            <person name="Lutzoni F."/>
            <person name="Magnuson J."/>
            <person name="Mondo S."/>
            <person name="Nolan M."/>
            <person name="Ohm R."/>
            <person name="Pangilinan J."/>
            <person name="Park H.-J."/>
            <person name="Ramirez L."/>
            <person name="Alfaro M."/>
            <person name="Sun H."/>
            <person name="Tritt A."/>
            <person name="Yoshinaga Y."/>
            <person name="Zwiers L.-H."/>
            <person name="Turgeon B."/>
            <person name="Goodwin S."/>
            <person name="Spatafora J."/>
            <person name="Crous P."/>
            <person name="Grigoriev I."/>
        </authorList>
    </citation>
    <scope>NUCLEOTIDE SEQUENCE</scope>
    <source>
        <strain evidence="4">CBS 130266</strain>
    </source>
</reference>
<name>A0A9P4P1E9_9PEZI</name>
<dbReference type="SMART" id="SM00248">
    <property type="entry name" value="ANK"/>
    <property type="match status" value="5"/>
</dbReference>
<dbReference type="InterPro" id="IPR036770">
    <property type="entry name" value="Ankyrin_rpt-contain_sf"/>
</dbReference>
<dbReference type="OrthoDB" id="195446at2759"/>
<dbReference type="Gene3D" id="1.25.40.20">
    <property type="entry name" value="Ankyrin repeat-containing domain"/>
    <property type="match status" value="1"/>
</dbReference>
<evidence type="ECO:0000256" key="1">
    <source>
        <dbReference type="ARBA" id="ARBA00022737"/>
    </source>
</evidence>
<dbReference type="EMBL" id="MU007014">
    <property type="protein sequence ID" value="KAF2435163.1"/>
    <property type="molecule type" value="Genomic_DNA"/>
</dbReference>
<dbReference type="PANTHER" id="PTHR24201">
    <property type="entry name" value="ANK_REP_REGION DOMAIN-CONTAINING PROTEIN"/>
    <property type="match status" value="1"/>
</dbReference>
<dbReference type="PANTHER" id="PTHR24201:SF2">
    <property type="entry name" value="ANKYRIN REPEAT DOMAIN-CONTAINING PROTEIN 42"/>
    <property type="match status" value="1"/>
</dbReference>
<gene>
    <name evidence="4" type="ORF">EJ08DRAFT_675569</name>
</gene>
<evidence type="ECO:0000313" key="5">
    <source>
        <dbReference type="Proteomes" id="UP000800235"/>
    </source>
</evidence>
<dbReference type="Proteomes" id="UP000800235">
    <property type="component" value="Unassembled WGS sequence"/>
</dbReference>
<proteinExistence type="predicted"/>
<dbReference type="PROSITE" id="PS50088">
    <property type="entry name" value="ANK_REPEAT"/>
    <property type="match status" value="2"/>
</dbReference>
<evidence type="ECO:0000256" key="2">
    <source>
        <dbReference type="ARBA" id="ARBA00023043"/>
    </source>
</evidence>
<dbReference type="AlphaFoldDB" id="A0A9P4P1E9"/>
<comment type="caution">
    <text evidence="4">The sequence shown here is derived from an EMBL/GenBank/DDBJ whole genome shotgun (WGS) entry which is preliminary data.</text>
</comment>
<feature type="repeat" description="ANK" evidence="3">
    <location>
        <begin position="203"/>
        <end position="235"/>
    </location>
</feature>
<protein>
    <submittedName>
        <fullName evidence="4">Ankyrin</fullName>
    </submittedName>
</protein>
<feature type="repeat" description="ANK" evidence="3">
    <location>
        <begin position="135"/>
        <end position="168"/>
    </location>
</feature>
<dbReference type="InterPro" id="IPR002110">
    <property type="entry name" value="Ankyrin_rpt"/>
</dbReference>
<evidence type="ECO:0000256" key="3">
    <source>
        <dbReference type="PROSITE-ProRule" id="PRU00023"/>
    </source>
</evidence>
<keyword evidence="1" id="KW-0677">Repeat</keyword>
<organism evidence="4 5">
    <name type="scientific">Tothia fuscella</name>
    <dbReference type="NCBI Taxonomy" id="1048955"/>
    <lineage>
        <taxon>Eukaryota</taxon>
        <taxon>Fungi</taxon>
        <taxon>Dikarya</taxon>
        <taxon>Ascomycota</taxon>
        <taxon>Pezizomycotina</taxon>
        <taxon>Dothideomycetes</taxon>
        <taxon>Pleosporomycetidae</taxon>
        <taxon>Venturiales</taxon>
        <taxon>Cylindrosympodiaceae</taxon>
        <taxon>Tothia</taxon>
    </lineage>
</organism>
<sequence length="250" mass="27055">MPSRWGTIHSAILLGDKVNEKSPVPDLAAQEGHFDVVHYLLASEQFSNEPELSSAIVCAAGQYKINRQEMVQLLVASGVSQHALNEALLALAALPPAERYGEDLIANQELEDLLATRTILLAAGSDAGFANSSTQGFTALHYLVLRKGVTAAMQLLLEHGASHNAKDCDDCTPVFHATFDYDDTDTVKLLVQAGANVSICNIDGRAPLHNAANFGSTPTFQYLLDHDAEPNITTKKWRSANSFCCAFMQR</sequence>